<evidence type="ECO:0000313" key="1">
    <source>
        <dbReference type="EMBL" id="PCD02312.1"/>
    </source>
</evidence>
<reference evidence="1 2" key="1">
    <citation type="submission" date="2017-09" db="EMBL/GenBank/DDBJ databases">
        <title>Sphingomonas spermidinifaciens 9NM-10, whole genome shotgun sequence.</title>
        <authorList>
            <person name="Feng G."/>
            <person name="Zhu H."/>
        </authorList>
    </citation>
    <scope>NUCLEOTIDE SEQUENCE [LARGE SCALE GENOMIC DNA]</scope>
    <source>
        <strain evidence="1 2">9NM-10</strain>
    </source>
</reference>
<dbReference type="RefSeq" id="WP_096343691.1">
    <property type="nucleotide sequence ID" value="NZ_NWMW01000002.1"/>
</dbReference>
<dbReference type="AlphaFoldDB" id="A0A2A4B2Z3"/>
<comment type="caution">
    <text evidence="1">The sequence shown here is derived from an EMBL/GenBank/DDBJ whole genome shotgun (WGS) entry which is preliminary data.</text>
</comment>
<dbReference type="InterPro" id="IPR010836">
    <property type="entry name" value="SapC"/>
</dbReference>
<sequence>MAAQRLELLNANDHAGLRLGPIHDAPPPFVQIVLDEFASAATLAPIFVTRAETTGEFYAGAILGLKPEEPPLVAREELTGVFEPLDWSRRGFHVVGEQVAIDRDDPRFADSAGEPLFGSDGGPTPALAGMAQALGRLKQGIDDTRAFIDAALAHKLLEPIEVSLKFDDGERLNLAGLYTISLDAIGELGDAEALALLRAGHLQSAYTVAQSVRQLGRLAQRRNARLTG</sequence>
<dbReference type="EMBL" id="NWMW01000002">
    <property type="protein sequence ID" value="PCD02312.1"/>
    <property type="molecule type" value="Genomic_DNA"/>
</dbReference>
<protein>
    <submittedName>
        <fullName evidence="1">Multidrug transporter</fullName>
    </submittedName>
</protein>
<name>A0A2A4B2Z3_9SPHN</name>
<dbReference type="OrthoDB" id="8888710at2"/>
<evidence type="ECO:0000313" key="2">
    <source>
        <dbReference type="Proteomes" id="UP000218366"/>
    </source>
</evidence>
<dbReference type="Proteomes" id="UP000218366">
    <property type="component" value="Unassembled WGS sequence"/>
</dbReference>
<proteinExistence type="predicted"/>
<accession>A0A2A4B2Z3</accession>
<gene>
    <name evidence="1" type="ORF">COC42_12780</name>
</gene>
<organism evidence="1 2">
    <name type="scientific">Sphingomonas spermidinifaciens</name>
    <dbReference type="NCBI Taxonomy" id="1141889"/>
    <lineage>
        <taxon>Bacteria</taxon>
        <taxon>Pseudomonadati</taxon>
        <taxon>Pseudomonadota</taxon>
        <taxon>Alphaproteobacteria</taxon>
        <taxon>Sphingomonadales</taxon>
        <taxon>Sphingomonadaceae</taxon>
        <taxon>Sphingomonas</taxon>
    </lineage>
</organism>
<keyword evidence="2" id="KW-1185">Reference proteome</keyword>
<dbReference type="Pfam" id="PF07277">
    <property type="entry name" value="SapC"/>
    <property type="match status" value="1"/>
</dbReference>